<evidence type="ECO:0000256" key="2">
    <source>
        <dbReference type="ARBA" id="ARBA00023015"/>
    </source>
</evidence>
<evidence type="ECO:0000256" key="4">
    <source>
        <dbReference type="ARBA" id="ARBA00023163"/>
    </source>
</evidence>
<dbReference type="CDD" id="cd06170">
    <property type="entry name" value="LuxR_C_like"/>
    <property type="match status" value="1"/>
</dbReference>
<protein>
    <submittedName>
        <fullName evidence="8">Response regulator transcription factor</fullName>
    </submittedName>
</protein>
<dbReference type="Gene3D" id="3.40.50.2300">
    <property type="match status" value="1"/>
</dbReference>
<keyword evidence="4" id="KW-0804">Transcription</keyword>
<dbReference type="Pfam" id="PF00072">
    <property type="entry name" value="Response_reg"/>
    <property type="match status" value="1"/>
</dbReference>
<dbReference type="GO" id="GO:0000160">
    <property type="term" value="P:phosphorelay signal transduction system"/>
    <property type="evidence" value="ECO:0007669"/>
    <property type="project" value="InterPro"/>
</dbReference>
<proteinExistence type="predicted"/>
<feature type="modified residue" description="4-aspartylphosphate" evidence="5">
    <location>
        <position position="52"/>
    </location>
</feature>
<feature type="domain" description="HTH luxR-type" evidence="6">
    <location>
        <begin position="143"/>
        <end position="208"/>
    </location>
</feature>
<name>A0A4U2XYJ4_9BACI</name>
<evidence type="ECO:0000256" key="5">
    <source>
        <dbReference type="PROSITE-ProRule" id="PRU00169"/>
    </source>
</evidence>
<dbReference type="PANTHER" id="PTHR43214">
    <property type="entry name" value="TWO-COMPONENT RESPONSE REGULATOR"/>
    <property type="match status" value="1"/>
</dbReference>
<reference evidence="8 9" key="1">
    <citation type="submission" date="2019-04" db="EMBL/GenBank/DDBJ databases">
        <title>Lysinibacillus genome sequencing.</title>
        <authorList>
            <person name="Dunlap C."/>
        </authorList>
    </citation>
    <scope>NUCLEOTIDE SEQUENCE [LARGE SCALE GENOMIC DNA]</scope>
    <source>
        <strain evidence="8 9">CCTCC AB 2010389</strain>
    </source>
</reference>
<dbReference type="PROSITE" id="PS50110">
    <property type="entry name" value="RESPONSE_REGULATORY"/>
    <property type="match status" value="1"/>
</dbReference>
<dbReference type="AlphaFoldDB" id="A0A4U2XYJ4"/>
<dbReference type="InterPro" id="IPR058245">
    <property type="entry name" value="NreC/VraR/RcsB-like_REC"/>
</dbReference>
<dbReference type="Proteomes" id="UP000308744">
    <property type="component" value="Unassembled WGS sequence"/>
</dbReference>
<dbReference type="PANTHER" id="PTHR43214:SF1">
    <property type="entry name" value="TRANSCRIPTIONAL REGULATORY PROTEIN COMA"/>
    <property type="match status" value="1"/>
</dbReference>
<comment type="caution">
    <text evidence="8">The sequence shown here is derived from an EMBL/GenBank/DDBJ whole genome shotgun (WGS) entry which is preliminary data.</text>
</comment>
<gene>
    <name evidence="8" type="ORF">FC756_26270</name>
</gene>
<feature type="domain" description="Response regulatory" evidence="7">
    <location>
        <begin position="3"/>
        <end position="117"/>
    </location>
</feature>
<dbReference type="GO" id="GO:0006355">
    <property type="term" value="P:regulation of DNA-templated transcription"/>
    <property type="evidence" value="ECO:0007669"/>
    <property type="project" value="InterPro"/>
</dbReference>
<dbReference type="SMART" id="SM00421">
    <property type="entry name" value="HTH_LUXR"/>
    <property type="match status" value="1"/>
</dbReference>
<organism evidence="8 9">
    <name type="scientific">Lysinibacillus mangiferihumi</name>
    <dbReference type="NCBI Taxonomy" id="1130819"/>
    <lineage>
        <taxon>Bacteria</taxon>
        <taxon>Bacillati</taxon>
        <taxon>Bacillota</taxon>
        <taxon>Bacilli</taxon>
        <taxon>Bacillales</taxon>
        <taxon>Bacillaceae</taxon>
        <taxon>Lysinibacillus</taxon>
    </lineage>
</organism>
<evidence type="ECO:0000256" key="1">
    <source>
        <dbReference type="ARBA" id="ARBA00022553"/>
    </source>
</evidence>
<dbReference type="CDD" id="cd17535">
    <property type="entry name" value="REC_NarL-like"/>
    <property type="match status" value="1"/>
</dbReference>
<dbReference type="SMART" id="SM00448">
    <property type="entry name" value="REC"/>
    <property type="match status" value="1"/>
</dbReference>
<evidence type="ECO:0000256" key="3">
    <source>
        <dbReference type="ARBA" id="ARBA00023125"/>
    </source>
</evidence>
<dbReference type="GO" id="GO:0003677">
    <property type="term" value="F:DNA binding"/>
    <property type="evidence" value="ECO:0007669"/>
    <property type="project" value="UniProtKB-KW"/>
</dbReference>
<dbReference type="InterPro" id="IPR000792">
    <property type="entry name" value="Tscrpt_reg_LuxR_C"/>
</dbReference>
<dbReference type="InterPro" id="IPR039420">
    <property type="entry name" value="WalR-like"/>
</dbReference>
<dbReference type="Pfam" id="PF00196">
    <property type="entry name" value="GerE"/>
    <property type="match status" value="1"/>
</dbReference>
<sequence length="218" mass="24470">MIRVLIVDDHPAVRTGTKTILETAGMEVTILKNIDEIIQAASNPSFDIFLVDLYMPDINGLELSKRILQVNPEAKIVIYTGFDINTHFDLLINAGISGFVSKMSSSEQLVNAIYCALNEEVIIPLSLLRQLRRNSISANNNFEENSIITLSNKEQNILELISKGYTNKMIAEELYVSQRTIEYSLTKIFSKLKANSRIEALQIAQKYGLISNLFIPDS</sequence>
<keyword evidence="3" id="KW-0238">DNA-binding</keyword>
<keyword evidence="9" id="KW-1185">Reference proteome</keyword>
<dbReference type="InterPro" id="IPR001789">
    <property type="entry name" value="Sig_transdc_resp-reg_receiver"/>
</dbReference>
<dbReference type="SUPFAM" id="SSF52172">
    <property type="entry name" value="CheY-like"/>
    <property type="match status" value="1"/>
</dbReference>
<accession>A0A4U2XYJ4</accession>
<evidence type="ECO:0000313" key="8">
    <source>
        <dbReference type="EMBL" id="TKI52999.1"/>
    </source>
</evidence>
<keyword evidence="2" id="KW-0805">Transcription regulation</keyword>
<keyword evidence="1 5" id="KW-0597">Phosphoprotein</keyword>
<dbReference type="PROSITE" id="PS50043">
    <property type="entry name" value="HTH_LUXR_2"/>
    <property type="match status" value="1"/>
</dbReference>
<evidence type="ECO:0000259" key="6">
    <source>
        <dbReference type="PROSITE" id="PS50043"/>
    </source>
</evidence>
<dbReference type="RefSeq" id="WP_107897184.1">
    <property type="nucleotide sequence ID" value="NZ_PYWM01000033.1"/>
</dbReference>
<evidence type="ECO:0000313" key="9">
    <source>
        <dbReference type="Proteomes" id="UP000308744"/>
    </source>
</evidence>
<dbReference type="InterPro" id="IPR011006">
    <property type="entry name" value="CheY-like_superfamily"/>
</dbReference>
<dbReference type="EMBL" id="SZPU01000145">
    <property type="protein sequence ID" value="TKI52999.1"/>
    <property type="molecule type" value="Genomic_DNA"/>
</dbReference>
<dbReference type="PRINTS" id="PR00038">
    <property type="entry name" value="HTHLUXR"/>
</dbReference>
<evidence type="ECO:0000259" key="7">
    <source>
        <dbReference type="PROSITE" id="PS50110"/>
    </source>
</evidence>